<feature type="transmembrane region" description="Helical" evidence="10">
    <location>
        <begin position="124"/>
        <end position="141"/>
    </location>
</feature>
<evidence type="ECO:0000256" key="3">
    <source>
        <dbReference type="ARBA" id="ARBA00022679"/>
    </source>
</evidence>
<comment type="caution">
    <text evidence="11">The sequence shown here is derived from an EMBL/GenBank/DDBJ whole genome shotgun (WGS) entry which is preliminary data.</text>
</comment>
<dbReference type="OrthoDB" id="434092at2759"/>
<dbReference type="GO" id="GO:0034625">
    <property type="term" value="P:fatty acid elongation, monounsaturated fatty acid"/>
    <property type="evidence" value="ECO:0007669"/>
    <property type="project" value="TreeGrafter"/>
</dbReference>
<reference evidence="11 12" key="1">
    <citation type="submission" date="2017-03" db="EMBL/GenBank/DDBJ databases">
        <title>Genome of the blue death feigning beetle - Asbolus verrucosus.</title>
        <authorList>
            <person name="Rider S.D."/>
        </authorList>
    </citation>
    <scope>NUCLEOTIDE SEQUENCE [LARGE SCALE GENOMIC DNA]</scope>
    <source>
        <strain evidence="11">Butters</strain>
        <tissue evidence="11">Head and leg muscle</tissue>
    </source>
</reference>
<dbReference type="GO" id="GO:0030148">
    <property type="term" value="P:sphingolipid biosynthetic process"/>
    <property type="evidence" value="ECO:0007669"/>
    <property type="project" value="TreeGrafter"/>
</dbReference>
<organism evidence="11 12">
    <name type="scientific">Asbolus verrucosus</name>
    <name type="common">Desert ironclad beetle</name>
    <dbReference type="NCBI Taxonomy" id="1661398"/>
    <lineage>
        <taxon>Eukaryota</taxon>
        <taxon>Metazoa</taxon>
        <taxon>Ecdysozoa</taxon>
        <taxon>Arthropoda</taxon>
        <taxon>Hexapoda</taxon>
        <taxon>Insecta</taxon>
        <taxon>Pterygota</taxon>
        <taxon>Neoptera</taxon>
        <taxon>Endopterygota</taxon>
        <taxon>Coleoptera</taxon>
        <taxon>Polyphaga</taxon>
        <taxon>Cucujiformia</taxon>
        <taxon>Tenebrionidae</taxon>
        <taxon>Pimeliinae</taxon>
        <taxon>Asbolus</taxon>
    </lineage>
</organism>
<dbReference type="Pfam" id="PF01151">
    <property type="entry name" value="ELO"/>
    <property type="match status" value="1"/>
</dbReference>
<keyword evidence="8 10" id="KW-0472">Membrane</keyword>
<dbReference type="GO" id="GO:0005789">
    <property type="term" value="C:endoplasmic reticulum membrane"/>
    <property type="evidence" value="ECO:0007669"/>
    <property type="project" value="TreeGrafter"/>
</dbReference>
<evidence type="ECO:0000256" key="7">
    <source>
        <dbReference type="ARBA" id="ARBA00023098"/>
    </source>
</evidence>
<evidence type="ECO:0000256" key="2">
    <source>
        <dbReference type="ARBA" id="ARBA00022516"/>
    </source>
</evidence>
<evidence type="ECO:0000313" key="12">
    <source>
        <dbReference type="Proteomes" id="UP000292052"/>
    </source>
</evidence>
<evidence type="ECO:0000256" key="1">
    <source>
        <dbReference type="ARBA" id="ARBA00004141"/>
    </source>
</evidence>
<dbReference type="AlphaFoldDB" id="A0A482VLZ5"/>
<dbReference type="GO" id="GO:0042761">
    <property type="term" value="P:very long-chain fatty acid biosynthetic process"/>
    <property type="evidence" value="ECO:0007669"/>
    <property type="project" value="TreeGrafter"/>
</dbReference>
<dbReference type="Proteomes" id="UP000292052">
    <property type="component" value="Unassembled WGS sequence"/>
</dbReference>
<keyword evidence="4 10" id="KW-0812">Transmembrane</keyword>
<dbReference type="GO" id="GO:0009922">
    <property type="term" value="F:fatty acid elongase activity"/>
    <property type="evidence" value="ECO:0007669"/>
    <property type="project" value="UniProtKB-EC"/>
</dbReference>
<proteinExistence type="inferred from homology"/>
<keyword evidence="5 10" id="KW-0276">Fatty acid metabolism</keyword>
<dbReference type="EC" id="2.3.1.199" evidence="10"/>
<feature type="transmembrane region" description="Helical" evidence="10">
    <location>
        <begin position="91"/>
        <end position="112"/>
    </location>
</feature>
<feature type="transmembrane region" description="Helical" evidence="10">
    <location>
        <begin position="51"/>
        <end position="71"/>
    </location>
</feature>
<feature type="transmembrane region" description="Helical" evidence="10">
    <location>
        <begin position="147"/>
        <end position="167"/>
    </location>
</feature>
<dbReference type="STRING" id="1661398.A0A482VLZ5"/>
<comment type="similarity">
    <text evidence="10">Belongs to the ELO family.</text>
</comment>
<comment type="subcellular location">
    <subcellularLocation>
        <location evidence="1">Membrane</location>
        <topology evidence="1">Multi-pass membrane protein</topology>
    </subcellularLocation>
</comment>
<gene>
    <name evidence="11" type="ORF">BDFB_013194</name>
</gene>
<dbReference type="GO" id="GO:0019367">
    <property type="term" value="P:fatty acid elongation, saturated fatty acid"/>
    <property type="evidence" value="ECO:0007669"/>
    <property type="project" value="TreeGrafter"/>
</dbReference>
<keyword evidence="9 10" id="KW-0275">Fatty acid biosynthesis</keyword>
<evidence type="ECO:0000256" key="4">
    <source>
        <dbReference type="ARBA" id="ARBA00022692"/>
    </source>
</evidence>
<evidence type="ECO:0000256" key="5">
    <source>
        <dbReference type="ARBA" id="ARBA00022832"/>
    </source>
</evidence>
<keyword evidence="7 10" id="KW-0443">Lipid metabolism</keyword>
<feature type="transmembrane region" description="Helical" evidence="10">
    <location>
        <begin position="12"/>
        <end position="30"/>
    </location>
</feature>
<evidence type="ECO:0000256" key="10">
    <source>
        <dbReference type="RuleBase" id="RU361115"/>
    </source>
</evidence>
<evidence type="ECO:0000313" key="11">
    <source>
        <dbReference type="EMBL" id="RZC33724.1"/>
    </source>
</evidence>
<sequence>MGDSRSKMYPLMGSPIPFLCVIIFYVVFNFKVGPAMMSKREPFKIKKFIMSYNLLQIIFNITGIVFGIRLYSKVSLLCTPLDLSTDSPYVLVHYLYLGLKLFDLLDTVIFVLKKNHERITFLHIYHHVLMAVGSWATFIFIPGGQLFFLGFPNCIVHTVMYIYYFLISWNPKYKEMVWWKKHLTQLQIIQHCFIFTSFCIPLLNQNCTYPKLVLALFLPGGILMIFLFVHFYIKTYVKKSPSKKE</sequence>
<feature type="transmembrane region" description="Helical" evidence="10">
    <location>
        <begin position="212"/>
        <end position="233"/>
    </location>
</feature>
<protein>
    <recommendedName>
        <fullName evidence="10">Elongation of very long chain fatty acids protein</fullName>
        <ecNumber evidence="10">2.3.1.199</ecNumber>
    </recommendedName>
    <alternativeName>
        <fullName evidence="10">Very-long-chain 3-oxoacyl-CoA synthase</fullName>
    </alternativeName>
</protein>
<name>A0A482VLZ5_ASBVE</name>
<keyword evidence="2 10" id="KW-0444">Lipid biosynthesis</keyword>
<evidence type="ECO:0000256" key="6">
    <source>
        <dbReference type="ARBA" id="ARBA00022989"/>
    </source>
</evidence>
<dbReference type="PANTHER" id="PTHR11157">
    <property type="entry name" value="FATTY ACID ACYL TRANSFERASE-RELATED"/>
    <property type="match status" value="1"/>
</dbReference>
<dbReference type="GO" id="GO:0034626">
    <property type="term" value="P:fatty acid elongation, polyunsaturated fatty acid"/>
    <property type="evidence" value="ECO:0007669"/>
    <property type="project" value="TreeGrafter"/>
</dbReference>
<dbReference type="EMBL" id="QDEB01086483">
    <property type="protein sequence ID" value="RZC33724.1"/>
    <property type="molecule type" value="Genomic_DNA"/>
</dbReference>
<keyword evidence="3 10" id="KW-0808">Transferase</keyword>
<dbReference type="InterPro" id="IPR002076">
    <property type="entry name" value="ELO_fam"/>
</dbReference>
<keyword evidence="6 10" id="KW-1133">Transmembrane helix</keyword>
<evidence type="ECO:0000256" key="8">
    <source>
        <dbReference type="ARBA" id="ARBA00023136"/>
    </source>
</evidence>
<evidence type="ECO:0000256" key="9">
    <source>
        <dbReference type="ARBA" id="ARBA00023160"/>
    </source>
</evidence>
<comment type="catalytic activity">
    <reaction evidence="10">
        <text>a very-long-chain acyl-CoA + malonyl-CoA + H(+) = a very-long-chain 3-oxoacyl-CoA + CO2 + CoA</text>
        <dbReference type="Rhea" id="RHEA:32727"/>
        <dbReference type="ChEBI" id="CHEBI:15378"/>
        <dbReference type="ChEBI" id="CHEBI:16526"/>
        <dbReference type="ChEBI" id="CHEBI:57287"/>
        <dbReference type="ChEBI" id="CHEBI:57384"/>
        <dbReference type="ChEBI" id="CHEBI:90725"/>
        <dbReference type="ChEBI" id="CHEBI:90736"/>
        <dbReference type="EC" id="2.3.1.199"/>
    </reaction>
</comment>
<accession>A0A482VLZ5</accession>
<keyword evidence="12" id="KW-1185">Reference proteome</keyword>
<dbReference type="PANTHER" id="PTHR11157:SF21">
    <property type="entry name" value="ELONGATION OF VERY LONG CHAIN FATTY ACIDS PROTEIN"/>
    <property type="match status" value="1"/>
</dbReference>